<name>A0ABD5Q6J8_9EURY</name>
<sequence length="320" mass="33445">MGIAAGATAIAPGVASANELTASGEIGVDIEEVSSSERKALVEAARESEQVQFVVDQFGSAPSVRTAGKYTISDDDGTSQGKVVVLENEEKEFTVKYYESADFEGTVAKAIGEKKVGDGVRKIDGEHGSVVDVGHTPKVEQTGRRMIVEVLSNGGAESIGDGPADRVEVVRALKRVLAKSDKQAPNPMLVQMPEKDASRAWLRVPITREDGEPLYVNVEGTVDSDEGLSLTVSESQFRGILSYGSSDRVGIQNHIQCGGFYCVDACKVFCGTLSAATGTSCGSLCAASVVASSLTVGCGVFCGAVTAAVCYPTCKRYSGH</sequence>
<gene>
    <name evidence="1" type="ORF">ACFO9K_18840</name>
</gene>
<comment type="caution">
    <text evidence="1">The sequence shown here is derived from an EMBL/GenBank/DDBJ whole genome shotgun (WGS) entry which is preliminary data.</text>
</comment>
<evidence type="ECO:0000313" key="1">
    <source>
        <dbReference type="EMBL" id="MFC4826316.1"/>
    </source>
</evidence>
<dbReference type="GeneID" id="73046587"/>
<dbReference type="EMBL" id="JBHSHT010000002">
    <property type="protein sequence ID" value="MFC4826316.1"/>
    <property type="molecule type" value="Genomic_DNA"/>
</dbReference>
<dbReference type="Proteomes" id="UP001595945">
    <property type="component" value="Unassembled WGS sequence"/>
</dbReference>
<proteinExistence type="predicted"/>
<reference evidence="1 2" key="1">
    <citation type="journal article" date="2019" name="Int. J. Syst. Evol. Microbiol.">
        <title>The Global Catalogue of Microorganisms (GCM) 10K type strain sequencing project: providing services to taxonomists for standard genome sequencing and annotation.</title>
        <authorList>
            <consortium name="The Broad Institute Genomics Platform"/>
            <consortium name="The Broad Institute Genome Sequencing Center for Infectious Disease"/>
            <person name="Wu L."/>
            <person name="Ma J."/>
        </authorList>
    </citation>
    <scope>NUCLEOTIDE SEQUENCE [LARGE SCALE GENOMIC DNA]</scope>
    <source>
        <strain evidence="1 2">XZYJ18</strain>
    </source>
</reference>
<protein>
    <submittedName>
        <fullName evidence="1">Uncharacterized protein</fullName>
    </submittedName>
</protein>
<evidence type="ECO:0000313" key="2">
    <source>
        <dbReference type="Proteomes" id="UP001595945"/>
    </source>
</evidence>
<organism evidence="1 2">
    <name type="scientific">Halorussus aquaticus</name>
    <dbReference type="NCBI Taxonomy" id="2953748"/>
    <lineage>
        <taxon>Archaea</taxon>
        <taxon>Methanobacteriati</taxon>
        <taxon>Methanobacteriota</taxon>
        <taxon>Stenosarchaea group</taxon>
        <taxon>Halobacteria</taxon>
        <taxon>Halobacteriales</taxon>
        <taxon>Haladaptataceae</taxon>
        <taxon>Halorussus</taxon>
    </lineage>
</organism>
<keyword evidence="2" id="KW-1185">Reference proteome</keyword>
<accession>A0ABD5Q6J8</accession>
<dbReference type="AlphaFoldDB" id="A0ABD5Q6J8"/>
<dbReference type="RefSeq" id="WP_254268074.1">
    <property type="nucleotide sequence ID" value="NZ_CP100400.1"/>
</dbReference>